<organism evidence="1 2">
    <name type="scientific">Wickerhamomyces pijperi</name>
    <name type="common">Yeast</name>
    <name type="synonym">Pichia pijperi</name>
    <dbReference type="NCBI Taxonomy" id="599730"/>
    <lineage>
        <taxon>Eukaryota</taxon>
        <taxon>Fungi</taxon>
        <taxon>Dikarya</taxon>
        <taxon>Ascomycota</taxon>
        <taxon>Saccharomycotina</taxon>
        <taxon>Saccharomycetes</taxon>
        <taxon>Phaffomycetales</taxon>
        <taxon>Wickerhamomycetaceae</taxon>
        <taxon>Wickerhamomyces</taxon>
    </lineage>
</organism>
<dbReference type="AlphaFoldDB" id="A0A9P8QBR0"/>
<dbReference type="Proteomes" id="UP000774326">
    <property type="component" value="Unassembled WGS sequence"/>
</dbReference>
<reference evidence="1" key="2">
    <citation type="submission" date="2021-01" db="EMBL/GenBank/DDBJ databases">
        <authorList>
            <person name="Schikora-Tamarit M.A."/>
        </authorList>
    </citation>
    <scope>NUCLEOTIDE SEQUENCE</scope>
    <source>
        <strain evidence="1">CBS2887</strain>
    </source>
</reference>
<keyword evidence="2" id="KW-1185">Reference proteome</keyword>
<comment type="caution">
    <text evidence="1">The sequence shown here is derived from an EMBL/GenBank/DDBJ whole genome shotgun (WGS) entry which is preliminary data.</text>
</comment>
<dbReference type="EMBL" id="JAEUBG010000721">
    <property type="protein sequence ID" value="KAH3687611.1"/>
    <property type="molecule type" value="Genomic_DNA"/>
</dbReference>
<protein>
    <submittedName>
        <fullName evidence="1">Uncharacterized protein</fullName>
    </submittedName>
</protein>
<evidence type="ECO:0000313" key="2">
    <source>
        <dbReference type="Proteomes" id="UP000774326"/>
    </source>
</evidence>
<proteinExistence type="predicted"/>
<reference evidence="1" key="1">
    <citation type="journal article" date="2021" name="Open Biol.">
        <title>Shared evolutionary footprints suggest mitochondrial oxidative damage underlies multiple complex I losses in fungi.</title>
        <authorList>
            <person name="Schikora-Tamarit M.A."/>
            <person name="Marcet-Houben M."/>
            <person name="Nosek J."/>
            <person name="Gabaldon T."/>
        </authorList>
    </citation>
    <scope>NUCLEOTIDE SEQUENCE</scope>
    <source>
        <strain evidence="1">CBS2887</strain>
    </source>
</reference>
<evidence type="ECO:0000313" key="1">
    <source>
        <dbReference type="EMBL" id="KAH3687611.1"/>
    </source>
</evidence>
<sequence>MLISKDELELLLERRGILEWKEAAVGGDLGKSFDGTFSISIFVSVLRSPAPSCAAVSLEAWFVLELAPVEPSESILMMTPLLFFFKLYGRLLELGLLCILECLVNSSLLENFLKHPGKLH</sequence>
<name>A0A9P8QBR0_WICPI</name>
<gene>
    <name evidence="1" type="ORF">WICPIJ_001421</name>
</gene>
<accession>A0A9P8QBR0</accession>